<organism evidence="8 9">
    <name type="scientific">Alligator mississippiensis</name>
    <name type="common">American alligator</name>
    <dbReference type="NCBI Taxonomy" id="8496"/>
    <lineage>
        <taxon>Eukaryota</taxon>
        <taxon>Metazoa</taxon>
        <taxon>Chordata</taxon>
        <taxon>Craniata</taxon>
        <taxon>Vertebrata</taxon>
        <taxon>Euteleostomi</taxon>
        <taxon>Archelosauria</taxon>
        <taxon>Archosauria</taxon>
        <taxon>Crocodylia</taxon>
        <taxon>Alligatoridae</taxon>
        <taxon>Alligatorinae</taxon>
        <taxon>Alligator</taxon>
    </lineage>
</organism>
<feature type="region of interest" description="Disordered" evidence="6">
    <location>
        <begin position="250"/>
        <end position="283"/>
    </location>
</feature>
<evidence type="ECO:0000256" key="7">
    <source>
        <dbReference type="SAM" id="Phobius"/>
    </source>
</evidence>
<comment type="subcellular location">
    <subcellularLocation>
        <location evidence="1">Membrane</location>
        <topology evidence="1">Multi-pass membrane protein</topology>
    </subcellularLocation>
</comment>
<evidence type="ECO:0000313" key="9">
    <source>
        <dbReference type="Proteomes" id="UP000050525"/>
    </source>
</evidence>
<proteinExistence type="predicted"/>
<evidence type="ECO:0000256" key="3">
    <source>
        <dbReference type="ARBA" id="ARBA00022989"/>
    </source>
</evidence>
<accession>A0A151N175</accession>
<evidence type="ECO:0000256" key="2">
    <source>
        <dbReference type="ARBA" id="ARBA00022692"/>
    </source>
</evidence>
<dbReference type="InterPro" id="IPR039951">
    <property type="entry name" value="TMEM114/TMEM235"/>
</dbReference>
<keyword evidence="2 7" id="KW-0812">Transmembrane</keyword>
<dbReference type="Proteomes" id="UP000050525">
    <property type="component" value="Unassembled WGS sequence"/>
</dbReference>
<sequence>MRLRLSALALLAALAGVLSFVLLVVAIGTDFWYVIDASRLERARNSSEALSSHSGLWRTCSFRSKCFPLTNPFWHENANLTASHKQLLHMHGTFVILLPLSLILMIFGGMTGFISILARAYLLLLMTGLLFLFGALVTLTGISIYIAYSAAAFKEAICLLGTKNLLLELDIRFGWSLVLVWISFIAEVVTGAAFFLAARAVGLKRRREQFVQQFGEPARRNPWITPGLDDKTSKGVRGVATRPLLESATVTGNMSRDTRGVKGSPLNESPRLSGSEEKAPGGWQSLTFKHTTALNPATLLPEPGPPCHDCLEVCCTLAEPPA</sequence>
<dbReference type="PANTHER" id="PTHR20516:SF2">
    <property type="entry name" value="TRANSMEMBRANE PROTEIN 114"/>
    <property type="match status" value="1"/>
</dbReference>
<keyword evidence="4 7" id="KW-0472">Membrane</keyword>
<dbReference type="InterPro" id="IPR004031">
    <property type="entry name" value="PMP22/EMP/MP20/Claudin"/>
</dbReference>
<dbReference type="AlphaFoldDB" id="A0A151N175"/>
<name>A0A151N175_ALLMI</name>
<gene>
    <name evidence="8" type="primary">TMEM114</name>
    <name evidence="8" type="ORF">Y1Q_0008143</name>
</gene>
<evidence type="ECO:0000256" key="6">
    <source>
        <dbReference type="SAM" id="MobiDB-lite"/>
    </source>
</evidence>
<evidence type="ECO:0000256" key="5">
    <source>
        <dbReference type="ARBA" id="ARBA00023180"/>
    </source>
</evidence>
<reference evidence="8 9" key="1">
    <citation type="journal article" date="2012" name="Genome Biol.">
        <title>Sequencing three crocodilian genomes to illuminate the evolution of archosaurs and amniotes.</title>
        <authorList>
            <person name="St John J.A."/>
            <person name="Braun E.L."/>
            <person name="Isberg S.R."/>
            <person name="Miles L.G."/>
            <person name="Chong A.Y."/>
            <person name="Gongora J."/>
            <person name="Dalzell P."/>
            <person name="Moran C."/>
            <person name="Bed'hom B."/>
            <person name="Abzhanov A."/>
            <person name="Burgess S.C."/>
            <person name="Cooksey A.M."/>
            <person name="Castoe T.A."/>
            <person name="Crawford N.G."/>
            <person name="Densmore L.D."/>
            <person name="Drew J.C."/>
            <person name="Edwards S.V."/>
            <person name="Faircloth B.C."/>
            <person name="Fujita M.K."/>
            <person name="Greenwold M.J."/>
            <person name="Hoffmann F.G."/>
            <person name="Howard J.M."/>
            <person name="Iguchi T."/>
            <person name="Janes D.E."/>
            <person name="Khan S.Y."/>
            <person name="Kohno S."/>
            <person name="de Koning A.J."/>
            <person name="Lance S.L."/>
            <person name="McCarthy F.M."/>
            <person name="McCormack J.E."/>
            <person name="Merchant M.E."/>
            <person name="Peterson D.G."/>
            <person name="Pollock D.D."/>
            <person name="Pourmand N."/>
            <person name="Raney B.J."/>
            <person name="Roessler K.A."/>
            <person name="Sanford J.R."/>
            <person name="Sawyer R.H."/>
            <person name="Schmidt C.J."/>
            <person name="Triplett E.W."/>
            <person name="Tuberville T.D."/>
            <person name="Venegas-Anaya M."/>
            <person name="Howard J.T."/>
            <person name="Jarvis E.D."/>
            <person name="Guillette L.J.Jr."/>
            <person name="Glenn T.C."/>
            <person name="Green R.E."/>
            <person name="Ray D.A."/>
        </authorList>
    </citation>
    <scope>NUCLEOTIDE SEQUENCE [LARGE SCALE GENOMIC DNA]</scope>
    <source>
        <strain evidence="8">KSC_2009_1</strain>
    </source>
</reference>
<feature type="transmembrane region" description="Helical" evidence="7">
    <location>
        <begin position="173"/>
        <end position="197"/>
    </location>
</feature>
<feature type="transmembrane region" description="Helical" evidence="7">
    <location>
        <begin position="94"/>
        <end position="117"/>
    </location>
</feature>
<dbReference type="Pfam" id="PF13903">
    <property type="entry name" value="Claudin_2"/>
    <property type="match status" value="1"/>
</dbReference>
<comment type="caution">
    <text evidence="8">The sequence shown here is derived from an EMBL/GenBank/DDBJ whole genome shotgun (WGS) entry which is preliminary data.</text>
</comment>
<dbReference type="PANTHER" id="PTHR20516">
    <property type="entry name" value="TRANSMEMBRANE PROTEIN 114/235 FAMILY MEMBER"/>
    <property type="match status" value="1"/>
</dbReference>
<keyword evidence="5" id="KW-0325">Glycoprotein</keyword>
<dbReference type="eggNOG" id="ENOG502QR97">
    <property type="taxonomic scope" value="Eukaryota"/>
</dbReference>
<dbReference type="GO" id="GO:0016324">
    <property type="term" value="C:apical plasma membrane"/>
    <property type="evidence" value="ECO:0007669"/>
    <property type="project" value="TreeGrafter"/>
</dbReference>
<feature type="transmembrane region" description="Helical" evidence="7">
    <location>
        <begin position="129"/>
        <end position="153"/>
    </location>
</feature>
<keyword evidence="3 7" id="KW-1133">Transmembrane helix</keyword>
<evidence type="ECO:0000256" key="4">
    <source>
        <dbReference type="ARBA" id="ARBA00023136"/>
    </source>
</evidence>
<dbReference type="EMBL" id="AKHW03004154">
    <property type="protein sequence ID" value="KYO30477.1"/>
    <property type="molecule type" value="Genomic_DNA"/>
</dbReference>
<evidence type="ECO:0000313" key="8">
    <source>
        <dbReference type="EMBL" id="KYO30477.1"/>
    </source>
</evidence>
<dbReference type="STRING" id="8496.A0A151N175"/>
<keyword evidence="9" id="KW-1185">Reference proteome</keyword>
<dbReference type="Gene3D" id="1.20.140.150">
    <property type="match status" value="1"/>
</dbReference>
<protein>
    <submittedName>
        <fullName evidence="8">Transmembrane protein 114</fullName>
    </submittedName>
</protein>
<dbReference type="FunFam" id="1.20.140.150:FF:000021">
    <property type="entry name" value="Transmembrane protein 114"/>
    <property type="match status" value="1"/>
</dbReference>
<evidence type="ECO:0000256" key="1">
    <source>
        <dbReference type="ARBA" id="ARBA00004141"/>
    </source>
</evidence>